<name>A0A1J1I541_9DIPT</name>
<keyword evidence="2" id="KW-1185">Reference proteome</keyword>
<dbReference type="SUPFAM" id="SSF53300">
    <property type="entry name" value="vWA-like"/>
    <property type="match status" value="1"/>
</dbReference>
<dbReference type="CDD" id="cd00198">
    <property type="entry name" value="vWFA"/>
    <property type="match status" value="1"/>
</dbReference>
<protein>
    <submittedName>
        <fullName evidence="1">CLUMA_CG008366, isoform A</fullName>
    </submittedName>
</protein>
<dbReference type="GO" id="GO:0032991">
    <property type="term" value="C:protein-containing complex"/>
    <property type="evidence" value="ECO:0007669"/>
    <property type="project" value="UniProtKB-ARBA"/>
</dbReference>
<dbReference type="EMBL" id="CVRI01000040">
    <property type="protein sequence ID" value="CRK94874.1"/>
    <property type="molecule type" value="Genomic_DNA"/>
</dbReference>
<organism evidence="1 2">
    <name type="scientific">Clunio marinus</name>
    <dbReference type="NCBI Taxonomy" id="568069"/>
    <lineage>
        <taxon>Eukaryota</taxon>
        <taxon>Metazoa</taxon>
        <taxon>Ecdysozoa</taxon>
        <taxon>Arthropoda</taxon>
        <taxon>Hexapoda</taxon>
        <taxon>Insecta</taxon>
        <taxon>Pterygota</taxon>
        <taxon>Neoptera</taxon>
        <taxon>Endopterygota</taxon>
        <taxon>Diptera</taxon>
        <taxon>Nematocera</taxon>
        <taxon>Chironomoidea</taxon>
        <taxon>Chironomidae</taxon>
        <taxon>Clunio</taxon>
    </lineage>
</organism>
<dbReference type="OrthoDB" id="7789688at2759"/>
<dbReference type="Gene3D" id="3.40.50.410">
    <property type="entry name" value="von Willebrand factor, type A domain"/>
    <property type="match status" value="1"/>
</dbReference>
<reference evidence="1 2" key="1">
    <citation type="submission" date="2015-04" db="EMBL/GenBank/DDBJ databases">
        <authorList>
            <person name="Syromyatnikov M.Y."/>
            <person name="Popov V.N."/>
        </authorList>
    </citation>
    <scope>NUCLEOTIDE SEQUENCE [LARGE SCALE GENOMIC DNA]</scope>
</reference>
<dbReference type="InterPro" id="IPR036465">
    <property type="entry name" value="vWFA_dom_sf"/>
</dbReference>
<evidence type="ECO:0000313" key="1">
    <source>
        <dbReference type="EMBL" id="CRK94874.1"/>
    </source>
</evidence>
<dbReference type="AlphaFoldDB" id="A0A1J1I541"/>
<dbReference type="Proteomes" id="UP000183832">
    <property type="component" value="Unassembled WGS sequence"/>
</dbReference>
<accession>A0A1J1I541</accession>
<evidence type="ECO:0000313" key="2">
    <source>
        <dbReference type="Proteomes" id="UP000183832"/>
    </source>
</evidence>
<sequence>MEFKDVNGTGDSSVMSKYELHLHPLAEKDFIGSIKIELDLKKKPEQQNVIQTVVILDRSGSMGHAARRLTNEIIPMALSMLSYKKLQTIHLITFDSLSQLYTVTVERMKSLPIRAQGGTNMAPAIRKIQILFETFQSDKPIRVLTISDGQVGDRQETEKAAAGLVEFLKDREFTINSQAVRFFTSETQPDTKALCSLLQINNTTTSQLIDIPAEEENEIIAEQIASLFMSDNLCDGQTLSTDSEIILKFPWETSTSQLTLVPGENVFWLKEIPSDEIKIGEEPINIVTETPLTLPKFQALMEGKLFYIVDHMKVLKVVGTEEANNKIEKMVKYFQNTENDLEDSFNNEVKATQRKIADILTVIADDKTVTNLNSAQKAEYLRESSLLTEQPIEEQAEISTNFTNTKTDYAISERDIIFLVLSFFLAMIVIKYF</sequence>
<proteinExistence type="predicted"/>
<gene>
    <name evidence="1" type="ORF">CLUMA_CG008366</name>
</gene>